<dbReference type="PANTHER" id="PTHR43236">
    <property type="entry name" value="ANTITOXIN HIGA1"/>
    <property type="match status" value="1"/>
</dbReference>
<dbReference type="EMBL" id="MWAK01000022">
    <property type="protein sequence ID" value="OPZ93479.1"/>
    <property type="molecule type" value="Genomic_DNA"/>
</dbReference>
<proteinExistence type="inferred from homology"/>
<comment type="similarity">
    <text evidence="1">Belongs to the short-chain fatty acyl-CoA assimilation regulator (ScfR) family.</text>
</comment>
<protein>
    <submittedName>
        <fullName evidence="3">Helix-turn-helix protein</fullName>
    </submittedName>
</protein>
<evidence type="ECO:0000256" key="1">
    <source>
        <dbReference type="ARBA" id="ARBA00007227"/>
    </source>
</evidence>
<name>A0A1V5MJU9_UNCT6</name>
<feature type="domain" description="HTH cro/C1-type" evidence="2">
    <location>
        <begin position="6"/>
        <end position="62"/>
    </location>
</feature>
<dbReference type="InterPro" id="IPR052345">
    <property type="entry name" value="Rad_response_metalloprotease"/>
</dbReference>
<reference evidence="3" key="1">
    <citation type="submission" date="2017-02" db="EMBL/GenBank/DDBJ databases">
        <title>Delving into the versatile metabolic prowess of the omnipresent phylum Bacteroidetes.</title>
        <authorList>
            <person name="Nobu M.K."/>
            <person name="Mei R."/>
            <person name="Narihiro T."/>
            <person name="Kuroda K."/>
            <person name="Liu W.-T."/>
        </authorList>
    </citation>
    <scope>NUCLEOTIDE SEQUENCE</scope>
    <source>
        <strain evidence="3">ADurb.Bin417</strain>
    </source>
</reference>
<comment type="caution">
    <text evidence="3">The sequence shown here is derived from an EMBL/GenBank/DDBJ whole genome shotgun (WGS) entry which is preliminary data.</text>
</comment>
<dbReference type="PANTHER" id="PTHR43236:SF1">
    <property type="entry name" value="BLL7220 PROTEIN"/>
    <property type="match status" value="1"/>
</dbReference>
<dbReference type="GO" id="GO:0003677">
    <property type="term" value="F:DNA binding"/>
    <property type="evidence" value="ECO:0007669"/>
    <property type="project" value="InterPro"/>
</dbReference>
<evidence type="ECO:0000313" key="3">
    <source>
        <dbReference type="EMBL" id="OPZ93479.1"/>
    </source>
</evidence>
<gene>
    <name evidence="3" type="ORF">BWY73_00301</name>
</gene>
<sequence length="373" mass="42306">MKNNGLRQMRLARGLSLAGLAEELGGLVTRQALHNYERGLSRPSPEVARRLTRVFGLDPSLLNGRRERPIHCVPAGYRHYAGITQKEKKRIEAAMLQALEARLRVQYLLYPAAGGRMPPAISVRDAVQAEAAAAEIRRRWDLGRGPIASMTGLLEEKFIHVIEMETDDRFDGVAVTIRDAKEKSVGAAVVNRVGVCGERERLSLSHELGHLVLDVRGGDEERTVFRFAGAFLAPAEALYARLGRKRSCLQAEELLILKRHFGISLQALLFRLYHLDIINRSYFDWWYRELSALGWRKREPEEIPRERPQWLRQAVLHAVSEGLLTGRDIRRIFAASPERETVSGFLDRAAFKKQGRAERRRRILEATGGRLQP</sequence>
<dbReference type="InterPro" id="IPR010982">
    <property type="entry name" value="Lambda_DNA-bd_dom_sf"/>
</dbReference>
<dbReference type="Gene3D" id="1.10.260.40">
    <property type="entry name" value="lambda repressor-like DNA-binding domains"/>
    <property type="match status" value="1"/>
</dbReference>
<dbReference type="Proteomes" id="UP000485484">
    <property type="component" value="Unassembled WGS sequence"/>
</dbReference>
<accession>A0A1V5MJU9</accession>
<dbReference type="PROSITE" id="PS50943">
    <property type="entry name" value="HTH_CROC1"/>
    <property type="match status" value="1"/>
</dbReference>
<dbReference type="AlphaFoldDB" id="A0A1V5MJU9"/>
<dbReference type="CDD" id="cd00093">
    <property type="entry name" value="HTH_XRE"/>
    <property type="match status" value="1"/>
</dbReference>
<dbReference type="SUPFAM" id="SSF47413">
    <property type="entry name" value="lambda repressor-like DNA-binding domains"/>
    <property type="match status" value="1"/>
</dbReference>
<evidence type="ECO:0000259" key="2">
    <source>
        <dbReference type="PROSITE" id="PS50943"/>
    </source>
</evidence>
<dbReference type="Pfam" id="PF01381">
    <property type="entry name" value="HTH_3"/>
    <property type="match status" value="1"/>
</dbReference>
<dbReference type="InterPro" id="IPR001387">
    <property type="entry name" value="Cro/C1-type_HTH"/>
</dbReference>
<dbReference type="Pfam" id="PF06114">
    <property type="entry name" value="Peptidase_M78"/>
    <property type="match status" value="1"/>
</dbReference>
<dbReference type="InterPro" id="IPR010359">
    <property type="entry name" value="IrrE_HExxH"/>
</dbReference>
<dbReference type="SMART" id="SM00530">
    <property type="entry name" value="HTH_XRE"/>
    <property type="match status" value="1"/>
</dbReference>
<organism evidence="3">
    <name type="scientific">candidate division TA06 bacterium ADurb.Bin417</name>
    <dbReference type="NCBI Taxonomy" id="1852828"/>
    <lineage>
        <taxon>Bacteria</taxon>
        <taxon>Bacteria division TA06</taxon>
    </lineage>
</organism>